<evidence type="ECO:0000259" key="4">
    <source>
        <dbReference type="SMART" id="SM00672"/>
    </source>
</evidence>
<feature type="transmembrane region" description="Helical" evidence="3">
    <location>
        <begin position="220"/>
        <end position="241"/>
    </location>
</feature>
<dbReference type="EMBL" id="NAJO01000051">
    <property type="protein sequence ID" value="OQN97741.1"/>
    <property type="molecule type" value="Genomic_DNA"/>
</dbReference>
<dbReference type="SMART" id="SM00672">
    <property type="entry name" value="CAP10"/>
    <property type="match status" value="1"/>
</dbReference>
<dbReference type="PANTHER" id="PTHR12203:SF35">
    <property type="entry name" value="PROTEIN O-GLUCOSYLTRANSFERASE 1"/>
    <property type="match status" value="1"/>
</dbReference>
<feature type="transmembrane region" description="Helical" evidence="3">
    <location>
        <begin position="253"/>
        <end position="280"/>
    </location>
</feature>
<sequence>MDRTKWPALIGLVAGTYQLTSTFGNTFAVDKPVHSSVVALFSLAATLLLLSRFLPRADQQARNGQGYNAVPLQDVHAEQTPRRRSSTPGFQEVSYPSSLRKLRLVFLLLVAVICARVAVLQQVFANIQCARRTWEVAIPLLFAISDYLGSRRGTSSDTSGEHTLTLYGIWTRRILQAPYRYVLLVGAICVACTIAITTTDSPATSYICATTLPYTWSVPLLQHIGGTALDVVLLFCLGFLIRQDEGKSERSAALWLSTVGWAVMIAATLLSICGGAYYFVSDPEIRRAIITIPSAFTWSAVKLDLLFCFTATCTLFCIYHIGTTTTTLLLLFTATVTSTTAFAWAHPHPFPIRSAGYGFAAVSLAMFALIVYFNVEAMSNASDRSSSNATFTRVPTLVYLVILLLFGLRSALWVQHDSLVTYHPIDLLIWEAKQQHDAYINQSTISTSLGEAVHNYRTRYNRQPPPNFDKWYEYATERTSIIIDDFDSIERDLLPFYALSPEEIRERTWELISNPWNDAAGLSIRDGKVEISPHVVPTHRWMLDGLVEMIGFFAEWLPDMDLAFNLNDECRVAVQYEDVEPMRAQGRAFGDPTASVRNAFSPDRAPQWTPIPEEPIDTTPLTELSFQRTFQPFGSVGCPPSSPARSQNRWSLASLCTTCTAPHSHGVALSNWTLAGNICHQPDVANLHGLYLSPAAFKGSHNLLPIFSQSKAHGFNDILYPSAWNYMDKAVYRPSEEYPDPDWTAKNSTLFWRGATSEGVSPGSGQWKGMTRQRFVHLASPNTTSPSQVILLPTSRSTNTAPRLQYTSLSPSVVRSLLPVDLQFVSSILRCGGRDCDDQAAEFAPLAEPSEFQGHWGYKYLLDLDGAGFSGRFLPFLHSNSLPFKAALFREWWDDRLTAWVHFVPLDLRGQGMWATLSYFAGVNGTIGGKQFEVEGRGVEGERIARVGREWAGKVLRREDMEIYFFRVLLEWGRLTDEAREGIGYSGADGS</sequence>
<evidence type="ECO:0000256" key="1">
    <source>
        <dbReference type="ARBA" id="ARBA00010118"/>
    </source>
</evidence>
<feature type="transmembrane region" description="Helical" evidence="3">
    <location>
        <begin position="357"/>
        <end position="375"/>
    </location>
</feature>
<dbReference type="AlphaFoldDB" id="A0A1V8SFX2"/>
<comment type="similarity">
    <text evidence="1">Belongs to the glycosyltransferase 90 family.</text>
</comment>
<keyword evidence="2" id="KW-0808">Transferase</keyword>
<dbReference type="InterPro" id="IPR051091">
    <property type="entry name" value="O-Glucosyltr/Glycosyltrsf_90"/>
</dbReference>
<feature type="transmembrane region" description="Helical" evidence="3">
    <location>
        <begin position="181"/>
        <end position="200"/>
    </location>
</feature>
<organism evidence="5 6">
    <name type="scientific">Cryoendolithus antarcticus</name>
    <dbReference type="NCBI Taxonomy" id="1507870"/>
    <lineage>
        <taxon>Eukaryota</taxon>
        <taxon>Fungi</taxon>
        <taxon>Dikarya</taxon>
        <taxon>Ascomycota</taxon>
        <taxon>Pezizomycotina</taxon>
        <taxon>Dothideomycetes</taxon>
        <taxon>Dothideomycetidae</taxon>
        <taxon>Cladosporiales</taxon>
        <taxon>Cladosporiaceae</taxon>
        <taxon>Cryoendolithus</taxon>
    </lineage>
</organism>
<dbReference type="InterPro" id="IPR006598">
    <property type="entry name" value="CAP10"/>
</dbReference>
<accession>A0A1V8SFX2</accession>
<name>A0A1V8SFX2_9PEZI</name>
<keyword evidence="6" id="KW-1185">Reference proteome</keyword>
<evidence type="ECO:0000313" key="5">
    <source>
        <dbReference type="EMBL" id="OQN97741.1"/>
    </source>
</evidence>
<proteinExistence type="inferred from homology"/>
<feature type="transmembrane region" description="Helical" evidence="3">
    <location>
        <begin position="34"/>
        <end position="54"/>
    </location>
</feature>
<gene>
    <name evidence="5" type="ORF">B0A48_16062</name>
</gene>
<feature type="domain" description="Glycosyl transferase CAP10" evidence="4">
    <location>
        <begin position="680"/>
        <end position="979"/>
    </location>
</feature>
<keyword evidence="3" id="KW-1133">Transmembrane helix</keyword>
<evidence type="ECO:0000256" key="3">
    <source>
        <dbReference type="SAM" id="Phobius"/>
    </source>
</evidence>
<feature type="transmembrane region" description="Helical" evidence="3">
    <location>
        <begin position="396"/>
        <end position="414"/>
    </location>
</feature>
<keyword evidence="3" id="KW-0812">Transmembrane</keyword>
<dbReference type="PANTHER" id="PTHR12203">
    <property type="entry name" value="KDEL LYS-ASP-GLU-LEU CONTAINING - RELATED"/>
    <property type="match status" value="1"/>
</dbReference>
<comment type="caution">
    <text evidence="5">The sequence shown here is derived from an EMBL/GenBank/DDBJ whole genome shotgun (WGS) entry which is preliminary data.</text>
</comment>
<dbReference type="GO" id="GO:0016740">
    <property type="term" value="F:transferase activity"/>
    <property type="evidence" value="ECO:0007669"/>
    <property type="project" value="UniProtKB-KW"/>
</dbReference>
<dbReference type="Proteomes" id="UP000192596">
    <property type="component" value="Unassembled WGS sequence"/>
</dbReference>
<dbReference type="OrthoDB" id="541052at2759"/>
<evidence type="ECO:0000256" key="2">
    <source>
        <dbReference type="ARBA" id="ARBA00022679"/>
    </source>
</evidence>
<keyword evidence="3" id="KW-0472">Membrane</keyword>
<dbReference type="InParanoid" id="A0A1V8SFX2"/>
<reference evidence="6" key="1">
    <citation type="submission" date="2017-03" db="EMBL/GenBank/DDBJ databases">
        <title>Genomes of endolithic fungi from Antarctica.</title>
        <authorList>
            <person name="Coleine C."/>
            <person name="Masonjones S."/>
            <person name="Stajich J.E."/>
        </authorList>
    </citation>
    <scope>NUCLEOTIDE SEQUENCE [LARGE SCALE GENOMIC DNA]</scope>
    <source>
        <strain evidence="6">CCFEE 5527</strain>
    </source>
</reference>
<protein>
    <recommendedName>
        <fullName evidence="4">Glycosyl transferase CAP10 domain-containing protein</fullName>
    </recommendedName>
</protein>
<evidence type="ECO:0000313" key="6">
    <source>
        <dbReference type="Proteomes" id="UP000192596"/>
    </source>
</evidence>